<proteinExistence type="predicted"/>
<dbReference type="AlphaFoldDB" id="A0A0P0X8N2"/>
<dbReference type="EMBL" id="AP014963">
    <property type="protein sequence ID" value="BAT02566.1"/>
    <property type="molecule type" value="Genomic_DNA"/>
</dbReference>
<feature type="region of interest" description="Disordered" evidence="1">
    <location>
        <begin position="69"/>
        <end position="123"/>
    </location>
</feature>
<evidence type="ECO:0000313" key="3">
    <source>
        <dbReference type="Proteomes" id="UP000059680"/>
    </source>
</evidence>
<feature type="compositionally biased region" description="Basic residues" evidence="1">
    <location>
        <begin position="94"/>
        <end position="104"/>
    </location>
</feature>
<reference evidence="3" key="1">
    <citation type="journal article" date="2005" name="Nature">
        <title>The map-based sequence of the rice genome.</title>
        <authorList>
            <consortium name="International rice genome sequencing project (IRGSP)"/>
            <person name="Matsumoto T."/>
            <person name="Wu J."/>
            <person name="Kanamori H."/>
            <person name="Katayose Y."/>
            <person name="Fujisawa M."/>
            <person name="Namiki N."/>
            <person name="Mizuno H."/>
            <person name="Yamamoto K."/>
            <person name="Antonio B.A."/>
            <person name="Baba T."/>
            <person name="Sakata K."/>
            <person name="Nagamura Y."/>
            <person name="Aoki H."/>
            <person name="Arikawa K."/>
            <person name="Arita K."/>
            <person name="Bito T."/>
            <person name="Chiden Y."/>
            <person name="Fujitsuka N."/>
            <person name="Fukunaka R."/>
            <person name="Hamada M."/>
            <person name="Harada C."/>
            <person name="Hayashi A."/>
            <person name="Hijishita S."/>
            <person name="Honda M."/>
            <person name="Hosokawa S."/>
            <person name="Ichikawa Y."/>
            <person name="Idonuma A."/>
            <person name="Iijima M."/>
            <person name="Ikeda M."/>
            <person name="Ikeno M."/>
            <person name="Ito K."/>
            <person name="Ito S."/>
            <person name="Ito T."/>
            <person name="Ito Y."/>
            <person name="Ito Y."/>
            <person name="Iwabuchi A."/>
            <person name="Kamiya K."/>
            <person name="Karasawa W."/>
            <person name="Kurita K."/>
            <person name="Katagiri S."/>
            <person name="Kikuta A."/>
            <person name="Kobayashi H."/>
            <person name="Kobayashi N."/>
            <person name="Machita K."/>
            <person name="Maehara T."/>
            <person name="Masukawa M."/>
            <person name="Mizubayashi T."/>
            <person name="Mukai Y."/>
            <person name="Nagasaki H."/>
            <person name="Nagata Y."/>
            <person name="Naito S."/>
            <person name="Nakashima M."/>
            <person name="Nakama Y."/>
            <person name="Nakamichi Y."/>
            <person name="Nakamura M."/>
            <person name="Meguro A."/>
            <person name="Negishi M."/>
            <person name="Ohta I."/>
            <person name="Ohta T."/>
            <person name="Okamoto M."/>
            <person name="Ono N."/>
            <person name="Saji S."/>
            <person name="Sakaguchi M."/>
            <person name="Sakai K."/>
            <person name="Shibata M."/>
            <person name="Shimokawa T."/>
            <person name="Song J."/>
            <person name="Takazaki Y."/>
            <person name="Terasawa K."/>
            <person name="Tsugane M."/>
            <person name="Tsuji K."/>
            <person name="Ueda S."/>
            <person name="Waki K."/>
            <person name="Yamagata H."/>
            <person name="Yamamoto M."/>
            <person name="Yamamoto S."/>
            <person name="Yamane H."/>
            <person name="Yoshiki S."/>
            <person name="Yoshihara R."/>
            <person name="Yukawa K."/>
            <person name="Zhong H."/>
            <person name="Yano M."/>
            <person name="Yuan Q."/>
            <person name="Ouyang S."/>
            <person name="Liu J."/>
            <person name="Jones K.M."/>
            <person name="Gansberger K."/>
            <person name="Moffat K."/>
            <person name="Hill J."/>
            <person name="Bera J."/>
            <person name="Fadrosh D."/>
            <person name="Jin S."/>
            <person name="Johri S."/>
            <person name="Kim M."/>
            <person name="Overton L."/>
            <person name="Reardon M."/>
            <person name="Tsitrin T."/>
            <person name="Vuong H."/>
            <person name="Weaver B."/>
            <person name="Ciecko A."/>
            <person name="Tallon L."/>
            <person name="Jackson J."/>
            <person name="Pai G."/>
            <person name="Aken S.V."/>
            <person name="Utterback T."/>
            <person name="Reidmuller S."/>
            <person name="Feldblyum T."/>
            <person name="Hsiao J."/>
            <person name="Zismann V."/>
            <person name="Iobst S."/>
            <person name="de Vazeille A.R."/>
            <person name="Buell C.R."/>
            <person name="Ying K."/>
            <person name="Li Y."/>
            <person name="Lu T."/>
            <person name="Huang Y."/>
            <person name="Zhao Q."/>
            <person name="Feng Q."/>
            <person name="Zhang L."/>
            <person name="Zhu J."/>
            <person name="Weng Q."/>
            <person name="Mu J."/>
            <person name="Lu Y."/>
            <person name="Fan D."/>
            <person name="Liu Y."/>
            <person name="Guan J."/>
            <person name="Zhang Y."/>
            <person name="Yu S."/>
            <person name="Liu X."/>
            <person name="Zhang Y."/>
            <person name="Hong G."/>
            <person name="Han B."/>
            <person name="Choisne N."/>
            <person name="Demange N."/>
            <person name="Orjeda G."/>
            <person name="Samain S."/>
            <person name="Cattolico L."/>
            <person name="Pelletier E."/>
            <person name="Couloux A."/>
            <person name="Segurens B."/>
            <person name="Wincker P."/>
            <person name="D'Hont A."/>
            <person name="Scarpelli C."/>
            <person name="Weissenbach J."/>
            <person name="Salanoubat M."/>
            <person name="Quetier F."/>
            <person name="Yu Y."/>
            <person name="Kim H.R."/>
            <person name="Rambo T."/>
            <person name="Currie J."/>
            <person name="Collura K."/>
            <person name="Luo M."/>
            <person name="Yang T."/>
            <person name="Ammiraju J.S.S."/>
            <person name="Engler F."/>
            <person name="Soderlund C."/>
            <person name="Wing R.A."/>
            <person name="Palmer L.E."/>
            <person name="de la Bastide M."/>
            <person name="Spiegel L."/>
            <person name="Nascimento L."/>
            <person name="Zutavern T."/>
            <person name="O'Shaughnessy A."/>
            <person name="Dike S."/>
            <person name="Dedhia N."/>
            <person name="Preston R."/>
            <person name="Balija V."/>
            <person name="McCombie W.R."/>
            <person name="Chow T."/>
            <person name="Chen H."/>
            <person name="Chung M."/>
            <person name="Chen C."/>
            <person name="Shaw J."/>
            <person name="Wu H."/>
            <person name="Hsiao K."/>
            <person name="Chao Y."/>
            <person name="Chu M."/>
            <person name="Cheng C."/>
            <person name="Hour A."/>
            <person name="Lee P."/>
            <person name="Lin S."/>
            <person name="Lin Y."/>
            <person name="Liou J."/>
            <person name="Liu S."/>
            <person name="Hsing Y."/>
            <person name="Raghuvanshi S."/>
            <person name="Mohanty A."/>
            <person name="Bharti A.K."/>
            <person name="Gaur A."/>
            <person name="Gupta V."/>
            <person name="Kumar D."/>
            <person name="Ravi V."/>
            <person name="Vij S."/>
            <person name="Kapur A."/>
            <person name="Khurana P."/>
            <person name="Khurana P."/>
            <person name="Khurana J.P."/>
            <person name="Tyagi A.K."/>
            <person name="Gaikwad K."/>
            <person name="Singh A."/>
            <person name="Dalal V."/>
            <person name="Srivastava S."/>
            <person name="Dixit A."/>
            <person name="Pal A.K."/>
            <person name="Ghazi I.A."/>
            <person name="Yadav M."/>
            <person name="Pandit A."/>
            <person name="Bhargava A."/>
            <person name="Sureshbabu K."/>
            <person name="Batra K."/>
            <person name="Sharma T.R."/>
            <person name="Mohapatra T."/>
            <person name="Singh N.K."/>
            <person name="Messing J."/>
            <person name="Nelson A.B."/>
            <person name="Fuks G."/>
            <person name="Kavchok S."/>
            <person name="Keizer G."/>
            <person name="Linton E."/>
            <person name="Llaca V."/>
            <person name="Song R."/>
            <person name="Tanyolac B."/>
            <person name="Young S."/>
            <person name="Ho-Il K."/>
            <person name="Hahn J.H."/>
            <person name="Sangsakoo G."/>
            <person name="Vanavichit A."/>
            <person name="de Mattos Luiz.A.T."/>
            <person name="Zimmer P.D."/>
            <person name="Malone G."/>
            <person name="Dellagostin O."/>
            <person name="de Oliveira A.C."/>
            <person name="Bevan M."/>
            <person name="Bancroft I."/>
            <person name="Minx P."/>
            <person name="Cordum H."/>
            <person name="Wilson R."/>
            <person name="Cheng Z."/>
            <person name="Jin W."/>
            <person name="Jiang J."/>
            <person name="Leong S.A."/>
            <person name="Iwama H."/>
            <person name="Gojobori T."/>
            <person name="Itoh T."/>
            <person name="Niimura Y."/>
            <person name="Fujii Y."/>
            <person name="Habara T."/>
            <person name="Sakai H."/>
            <person name="Sato Y."/>
            <person name="Wilson G."/>
            <person name="Kumar K."/>
            <person name="McCouch S."/>
            <person name="Juretic N."/>
            <person name="Hoen D."/>
            <person name="Wright S."/>
            <person name="Bruskiewich R."/>
            <person name="Bureau T."/>
            <person name="Miyao A."/>
            <person name="Hirochika H."/>
            <person name="Nishikawa T."/>
            <person name="Kadowaki K."/>
            <person name="Sugiura M."/>
            <person name="Burr B."/>
            <person name="Sasaki T."/>
        </authorList>
    </citation>
    <scope>NUCLEOTIDE SEQUENCE [LARGE SCALE GENOMIC DNA]</scope>
    <source>
        <strain evidence="3">cv. Nipponbare</strain>
    </source>
</reference>
<dbReference type="InParanoid" id="A0A0P0X8N2"/>
<reference evidence="2 3" key="3">
    <citation type="journal article" date="2013" name="Rice">
        <title>Improvement of the Oryza sativa Nipponbare reference genome using next generation sequence and optical map data.</title>
        <authorList>
            <person name="Kawahara Y."/>
            <person name="de la Bastide M."/>
            <person name="Hamilton J.P."/>
            <person name="Kanamori H."/>
            <person name="McCombie W.R."/>
            <person name="Ouyang S."/>
            <person name="Schwartz D.C."/>
            <person name="Tanaka T."/>
            <person name="Wu J."/>
            <person name="Zhou S."/>
            <person name="Childs K.L."/>
            <person name="Davidson R.M."/>
            <person name="Lin H."/>
            <person name="Quesada-Ocampo L."/>
            <person name="Vaillancourt B."/>
            <person name="Sakai H."/>
            <person name="Lee S.S."/>
            <person name="Kim J."/>
            <person name="Numa H."/>
            <person name="Itoh T."/>
            <person name="Buell C.R."/>
            <person name="Matsumoto T."/>
        </authorList>
    </citation>
    <scope>NUCLEOTIDE SEQUENCE [LARGE SCALE GENOMIC DNA]</scope>
    <source>
        <strain evidence="3">cv. Nipponbare</strain>
    </source>
</reference>
<keyword evidence="3" id="KW-1185">Reference proteome</keyword>
<reference evidence="2 3" key="2">
    <citation type="journal article" date="2013" name="Plant Cell Physiol.">
        <title>Rice Annotation Project Database (RAP-DB): an integrative and interactive database for rice genomics.</title>
        <authorList>
            <person name="Sakai H."/>
            <person name="Lee S.S."/>
            <person name="Tanaka T."/>
            <person name="Numa H."/>
            <person name="Kim J."/>
            <person name="Kawahara Y."/>
            <person name="Wakimoto H."/>
            <person name="Yang C.C."/>
            <person name="Iwamoto M."/>
            <person name="Abe T."/>
            <person name="Yamada Y."/>
            <person name="Muto A."/>
            <person name="Inokuchi H."/>
            <person name="Ikemura T."/>
            <person name="Matsumoto T."/>
            <person name="Sasaki T."/>
            <person name="Itoh T."/>
        </authorList>
    </citation>
    <scope>NUCLEOTIDE SEQUENCE [LARGE SCALE GENOMIC DNA]</scope>
    <source>
        <strain evidence="3">cv. Nipponbare</strain>
    </source>
</reference>
<evidence type="ECO:0000313" key="2">
    <source>
        <dbReference type="EMBL" id="BAT02566.1"/>
    </source>
</evidence>
<organism evidence="2 3">
    <name type="scientific">Oryza sativa subsp. japonica</name>
    <name type="common">Rice</name>
    <dbReference type="NCBI Taxonomy" id="39947"/>
    <lineage>
        <taxon>Eukaryota</taxon>
        <taxon>Viridiplantae</taxon>
        <taxon>Streptophyta</taxon>
        <taxon>Embryophyta</taxon>
        <taxon>Tracheophyta</taxon>
        <taxon>Spermatophyta</taxon>
        <taxon>Magnoliopsida</taxon>
        <taxon>Liliopsida</taxon>
        <taxon>Poales</taxon>
        <taxon>Poaceae</taxon>
        <taxon>BOP clade</taxon>
        <taxon>Oryzoideae</taxon>
        <taxon>Oryzeae</taxon>
        <taxon>Oryzinae</taxon>
        <taxon>Oryza</taxon>
        <taxon>Oryza sativa</taxon>
    </lineage>
</organism>
<gene>
    <name evidence="2" type="ordered locus">Os07g0606000</name>
    <name evidence="2" type="ORF">OSNPB_070606000</name>
</gene>
<protein>
    <submittedName>
        <fullName evidence="2">Os07g0606000 protein</fullName>
    </submittedName>
</protein>
<dbReference type="Proteomes" id="UP000059680">
    <property type="component" value="Chromosome 7"/>
</dbReference>
<dbReference type="Gramene" id="Os07t0606000-01">
    <property type="protein sequence ID" value="Os07t0606000-01"/>
    <property type="gene ID" value="Os07g0606000"/>
</dbReference>
<dbReference type="PaxDb" id="39947-A0A0P0X8N2"/>
<feature type="non-terminal residue" evidence="2">
    <location>
        <position position="1"/>
    </location>
</feature>
<evidence type="ECO:0000256" key="1">
    <source>
        <dbReference type="SAM" id="MobiDB-lite"/>
    </source>
</evidence>
<sequence>LAVVGKVQAAAASSRRRPSSDVDCRCGEYRWVRLVVLYVCMPSKSAAGRSISGEVVSWFAGAAPAAPRRRCGRRLRSPLPPLGSRGGEEDRPPLPRRRRPREARRHREADPFHLQPRRSSPSIAAFIHRHHPRDRRSEVKTVRPRLLPLVAGKPSPSSTQGRRLWSSSPAISLAVCRRISGACRFRRCEGSRVRRKYSRRLIEDRLLQVEEKESRRRRRLAYTPVELPVGVEPELR</sequence>
<name>A0A0P0X8N2_ORYSJ</name>
<accession>A0A0P0X8N2</accession>